<dbReference type="Gene3D" id="3.30.565.10">
    <property type="entry name" value="Histidine kinase-like ATPase, C-terminal domain"/>
    <property type="match status" value="1"/>
</dbReference>
<protein>
    <recommendedName>
        <fullName evidence="2">histidine kinase</fullName>
        <ecNumber evidence="2">2.7.13.3</ecNumber>
    </recommendedName>
</protein>
<dbReference type="InterPro" id="IPR050351">
    <property type="entry name" value="BphY/WalK/GraS-like"/>
</dbReference>
<dbReference type="InterPro" id="IPR036890">
    <property type="entry name" value="HATPase_C_sf"/>
</dbReference>
<dbReference type="PANTHER" id="PTHR45453">
    <property type="entry name" value="PHOSPHATE REGULON SENSOR PROTEIN PHOR"/>
    <property type="match status" value="1"/>
</dbReference>
<evidence type="ECO:0000313" key="10">
    <source>
        <dbReference type="Proteomes" id="UP000616201"/>
    </source>
</evidence>
<dbReference type="FunFam" id="3.30.565.10:FF:000006">
    <property type="entry name" value="Sensor histidine kinase WalK"/>
    <property type="match status" value="1"/>
</dbReference>
<evidence type="ECO:0000259" key="8">
    <source>
        <dbReference type="PROSITE" id="PS50109"/>
    </source>
</evidence>
<dbReference type="InterPro" id="IPR003594">
    <property type="entry name" value="HATPase_dom"/>
</dbReference>
<dbReference type="CDD" id="cd00082">
    <property type="entry name" value="HisKA"/>
    <property type="match status" value="1"/>
</dbReference>
<proteinExistence type="predicted"/>
<feature type="transmembrane region" description="Helical" evidence="7">
    <location>
        <begin position="7"/>
        <end position="27"/>
    </location>
</feature>
<evidence type="ECO:0000256" key="2">
    <source>
        <dbReference type="ARBA" id="ARBA00012438"/>
    </source>
</evidence>
<accession>A0A928UWH6</accession>
<dbReference type="InterPro" id="IPR005467">
    <property type="entry name" value="His_kinase_dom"/>
</dbReference>
<keyword evidence="6" id="KW-0902">Two-component regulatory system</keyword>
<dbReference type="InterPro" id="IPR003661">
    <property type="entry name" value="HisK_dim/P_dom"/>
</dbReference>
<sequence length="480" mass="55157">MLKKYKIIILIIFLTAGGIVFILSIWLHSSYKNKEELFISNFERDLFNVIQEFYHSQQDVKNDTAENRLRLNRGDYRLLSIVSSRYPNVNKDTIAKTLDSLYKLRDLQRDSIRKAEGNQDKDVNELAQILSPFMLRKIDFNDSTLSVLSESMKDALDSRGVDVPFTIALVKIEREKYKNYQTDLRASGQYSTRPILINPDDNEFLIAKFDNPQSFIIMSMAWQYLYVAILIFMLIATFFYLLNTINRQNKLATMRKAFVNNMTHELKTPISTVMAAVESIQRYGAKDDKERLDKYLKISKIELEHLSLMIERVLNFDTAETNGIQLVKSNFDIVKTVESCIESSKVGLLKQVDFEVHSTLDNPIIYADESHIKSVLRNLLDNAIKYSNSPVHITINLDQEKDNVILKIKDNGIGIPKEHLSDVFDMFFRVPSGHLHNVKGFGLGLSYVKQVVEQHGGSVSINSEVDKYSVFVISIPNKKI</sequence>
<evidence type="ECO:0000256" key="1">
    <source>
        <dbReference type="ARBA" id="ARBA00000085"/>
    </source>
</evidence>
<name>A0A928UWH6_9SPHI</name>
<dbReference type="InterPro" id="IPR004358">
    <property type="entry name" value="Sig_transdc_His_kin-like_C"/>
</dbReference>
<comment type="catalytic activity">
    <reaction evidence="1">
        <text>ATP + protein L-histidine = ADP + protein N-phospho-L-histidine.</text>
        <dbReference type="EC" id="2.7.13.3"/>
    </reaction>
</comment>
<dbReference type="PROSITE" id="PS50109">
    <property type="entry name" value="HIS_KIN"/>
    <property type="match status" value="1"/>
</dbReference>
<dbReference type="SUPFAM" id="SSF55874">
    <property type="entry name" value="ATPase domain of HSP90 chaperone/DNA topoisomerase II/histidine kinase"/>
    <property type="match status" value="1"/>
</dbReference>
<evidence type="ECO:0000256" key="6">
    <source>
        <dbReference type="ARBA" id="ARBA00023012"/>
    </source>
</evidence>
<dbReference type="PRINTS" id="PR00344">
    <property type="entry name" value="BCTRLSENSOR"/>
</dbReference>
<dbReference type="EC" id="2.7.13.3" evidence="2"/>
<dbReference type="SMART" id="SM00387">
    <property type="entry name" value="HATPase_c"/>
    <property type="match status" value="1"/>
</dbReference>
<organism evidence="9 10">
    <name type="scientific">Sphingobacterium hungaricum</name>
    <dbReference type="NCBI Taxonomy" id="2082723"/>
    <lineage>
        <taxon>Bacteria</taxon>
        <taxon>Pseudomonadati</taxon>
        <taxon>Bacteroidota</taxon>
        <taxon>Sphingobacteriia</taxon>
        <taxon>Sphingobacteriales</taxon>
        <taxon>Sphingobacteriaceae</taxon>
        <taxon>Sphingobacterium</taxon>
    </lineage>
</organism>
<evidence type="ECO:0000256" key="5">
    <source>
        <dbReference type="ARBA" id="ARBA00022777"/>
    </source>
</evidence>
<dbReference type="Pfam" id="PF00512">
    <property type="entry name" value="HisKA"/>
    <property type="match status" value="1"/>
</dbReference>
<evidence type="ECO:0000256" key="3">
    <source>
        <dbReference type="ARBA" id="ARBA00022553"/>
    </source>
</evidence>
<dbReference type="Pfam" id="PF02518">
    <property type="entry name" value="HATPase_c"/>
    <property type="match status" value="1"/>
</dbReference>
<comment type="caution">
    <text evidence="9">The sequence shown here is derived from an EMBL/GenBank/DDBJ whole genome shotgun (WGS) entry which is preliminary data.</text>
</comment>
<gene>
    <name evidence="9" type="ORF">C4F49_09820</name>
</gene>
<dbReference type="SUPFAM" id="SSF47384">
    <property type="entry name" value="Homodimeric domain of signal transducing histidine kinase"/>
    <property type="match status" value="1"/>
</dbReference>
<keyword evidence="7" id="KW-1133">Transmembrane helix</keyword>
<dbReference type="Proteomes" id="UP000616201">
    <property type="component" value="Unassembled WGS sequence"/>
</dbReference>
<dbReference type="EMBL" id="PRDK01000005">
    <property type="protein sequence ID" value="MBE8713977.1"/>
    <property type="molecule type" value="Genomic_DNA"/>
</dbReference>
<keyword evidence="3" id="KW-0597">Phosphoprotein</keyword>
<evidence type="ECO:0000256" key="7">
    <source>
        <dbReference type="SAM" id="Phobius"/>
    </source>
</evidence>
<dbReference type="GO" id="GO:0004721">
    <property type="term" value="F:phosphoprotein phosphatase activity"/>
    <property type="evidence" value="ECO:0007669"/>
    <property type="project" value="TreeGrafter"/>
</dbReference>
<keyword evidence="7" id="KW-0472">Membrane</keyword>
<dbReference type="PANTHER" id="PTHR45453:SF1">
    <property type="entry name" value="PHOSPHATE REGULON SENSOR PROTEIN PHOR"/>
    <property type="match status" value="1"/>
</dbReference>
<dbReference type="GO" id="GO:0005886">
    <property type="term" value="C:plasma membrane"/>
    <property type="evidence" value="ECO:0007669"/>
    <property type="project" value="TreeGrafter"/>
</dbReference>
<dbReference type="RefSeq" id="WP_196934122.1">
    <property type="nucleotide sequence ID" value="NZ_MU158697.1"/>
</dbReference>
<keyword evidence="7" id="KW-0812">Transmembrane</keyword>
<feature type="transmembrane region" description="Helical" evidence="7">
    <location>
        <begin position="221"/>
        <end position="242"/>
    </location>
</feature>
<dbReference type="CDD" id="cd00075">
    <property type="entry name" value="HATPase"/>
    <property type="match status" value="1"/>
</dbReference>
<dbReference type="SMART" id="SM00388">
    <property type="entry name" value="HisKA"/>
    <property type="match status" value="1"/>
</dbReference>
<evidence type="ECO:0000256" key="4">
    <source>
        <dbReference type="ARBA" id="ARBA00022679"/>
    </source>
</evidence>
<reference evidence="9" key="1">
    <citation type="submission" date="2018-02" db="EMBL/GenBank/DDBJ databases">
        <authorList>
            <person name="Vasarhelyi B.M."/>
            <person name="Deshmukh S."/>
            <person name="Balint B."/>
            <person name="Kukolya J."/>
        </authorList>
    </citation>
    <scope>NUCLEOTIDE SEQUENCE</scope>
    <source>
        <strain evidence="9">KB22</strain>
    </source>
</reference>
<keyword evidence="4" id="KW-0808">Transferase</keyword>
<keyword evidence="5 9" id="KW-0418">Kinase</keyword>
<dbReference type="GO" id="GO:0016036">
    <property type="term" value="P:cellular response to phosphate starvation"/>
    <property type="evidence" value="ECO:0007669"/>
    <property type="project" value="TreeGrafter"/>
</dbReference>
<evidence type="ECO:0000313" key="9">
    <source>
        <dbReference type="EMBL" id="MBE8713977.1"/>
    </source>
</evidence>
<dbReference type="Gene3D" id="1.10.287.130">
    <property type="match status" value="1"/>
</dbReference>
<feature type="domain" description="Histidine kinase" evidence="8">
    <location>
        <begin position="261"/>
        <end position="479"/>
    </location>
</feature>
<dbReference type="InterPro" id="IPR036097">
    <property type="entry name" value="HisK_dim/P_sf"/>
</dbReference>
<dbReference type="AlphaFoldDB" id="A0A928UWH6"/>
<dbReference type="GO" id="GO:0000155">
    <property type="term" value="F:phosphorelay sensor kinase activity"/>
    <property type="evidence" value="ECO:0007669"/>
    <property type="project" value="InterPro"/>
</dbReference>
<keyword evidence="10" id="KW-1185">Reference proteome</keyword>